<dbReference type="InterPro" id="IPR051601">
    <property type="entry name" value="Serine_prot/Carboxylest_S33"/>
</dbReference>
<evidence type="ECO:0000313" key="7">
    <source>
        <dbReference type="Proteomes" id="UP000242367"/>
    </source>
</evidence>
<keyword evidence="6" id="KW-0645">Protease</keyword>
<keyword evidence="7" id="KW-1185">Reference proteome</keyword>
<dbReference type="Gene3D" id="3.40.50.1820">
    <property type="entry name" value="alpha/beta hydrolase"/>
    <property type="match status" value="2"/>
</dbReference>
<dbReference type="EMBL" id="MTBP01000002">
    <property type="protein sequence ID" value="POM25228.1"/>
    <property type="molecule type" value="Genomic_DNA"/>
</dbReference>
<keyword evidence="2" id="KW-0732">Signal</keyword>
<dbReference type="EC" id="3.4.14.-" evidence="6"/>
<dbReference type="InterPro" id="IPR000073">
    <property type="entry name" value="AB_hydrolase_1"/>
</dbReference>
<comment type="similarity">
    <text evidence="1">Belongs to the peptidase S33 family.</text>
</comment>
<keyword evidence="6" id="KW-0031">Aminopeptidase</keyword>
<dbReference type="SUPFAM" id="SSF53474">
    <property type="entry name" value="alpha/beta-Hydrolases"/>
    <property type="match status" value="1"/>
</dbReference>
<organism evidence="6 7">
    <name type="scientific">Actinomadura rubteroloni</name>
    <dbReference type="NCBI Taxonomy" id="1926885"/>
    <lineage>
        <taxon>Bacteria</taxon>
        <taxon>Bacillati</taxon>
        <taxon>Actinomycetota</taxon>
        <taxon>Actinomycetes</taxon>
        <taxon>Streptosporangiales</taxon>
        <taxon>Thermomonosporaceae</taxon>
        <taxon>Actinomadura</taxon>
    </lineage>
</organism>
<dbReference type="GO" id="GO:0004177">
    <property type="term" value="F:aminopeptidase activity"/>
    <property type="evidence" value="ECO:0007669"/>
    <property type="project" value="UniProtKB-KW"/>
</dbReference>
<evidence type="ECO:0000313" key="6">
    <source>
        <dbReference type="EMBL" id="POM25228.1"/>
    </source>
</evidence>
<dbReference type="InterPro" id="IPR013595">
    <property type="entry name" value="Pept_S33_TAP-like_C"/>
</dbReference>
<gene>
    <name evidence="6" type="primary">tap_5</name>
    <name evidence="6" type="ORF">BTM25_38710</name>
</gene>
<evidence type="ECO:0000256" key="1">
    <source>
        <dbReference type="ARBA" id="ARBA00010088"/>
    </source>
</evidence>
<evidence type="ECO:0000256" key="3">
    <source>
        <dbReference type="ARBA" id="ARBA00022801"/>
    </source>
</evidence>
<comment type="caution">
    <text evidence="6">The sequence shown here is derived from an EMBL/GenBank/DDBJ whole genome shotgun (WGS) entry which is preliminary data.</text>
</comment>
<reference evidence="6 7" key="1">
    <citation type="journal article" date="2017" name="Chemistry">
        <title>Isolation, Biosynthesis and Chemical Modifications of Rubterolones A-F: Rare Tropolone Alkaloids from Actinomadura sp. 5-2.</title>
        <authorList>
            <person name="Guo H."/>
            <person name="Benndorf R."/>
            <person name="Leichnitz D."/>
            <person name="Klassen J.L."/>
            <person name="Vollmers J."/>
            <person name="Gorls H."/>
            <person name="Steinacker M."/>
            <person name="Weigel C."/>
            <person name="Dahse H.M."/>
            <person name="Kaster A.K."/>
            <person name="de Beer Z.W."/>
            <person name="Poulsen M."/>
            <person name="Beemelmanns C."/>
        </authorList>
    </citation>
    <scope>NUCLEOTIDE SEQUENCE [LARGE SCALE GENOMIC DNA]</scope>
    <source>
        <strain evidence="6 7">5-2</strain>
    </source>
</reference>
<name>A0A2P4UJN6_9ACTN</name>
<sequence>MDRVPAPVLRWTACRTTAECATARLPLDYDDPHGPTIEVALLRVRAKDPAHRLGTLFVNPGGPGDSSRDLAALAPRFLSRTLLDRFDTVGVDPRGVGGSRVRCFATEAEQQRALAPFTTVPFPAARADQRAWTSAARTLGRACSTTGRRIASAMSTAETARDMDVLRRALGDRKLTYLGESYGSYLGQVYANMFPDRVRAVAIDGIADPRAWVGTPATANVPVFDRLGSAHATSRALRELLERCRRVGPSRCSFADADPRARFDRLAARLRDRPLQLTGEPAPFTYADLIGDTADRLREPDGFTGLIAELTDLAQLTEPGTTDRVRSAAARRLRAKAAYDNHPEAQSGVLCTDSLHAASTASWPAAAAAADRRTAYFGAYWAWATVQCAHNTWTAHDEDVYRGPFDRRTAAPVLVVGSKWDPATSYDNAVNVARLLPNSRLVASDSWGHGALLTSACATDAIYGYLTDPQAPRPRTTRCHGDDQPFEP</sequence>
<dbReference type="PANTHER" id="PTHR43248">
    <property type="entry name" value="2-SUCCINYL-6-HYDROXY-2,4-CYCLOHEXADIENE-1-CARBOXYLATE SYNTHASE"/>
    <property type="match status" value="1"/>
</dbReference>
<dbReference type="Proteomes" id="UP000242367">
    <property type="component" value="Unassembled WGS sequence"/>
</dbReference>
<keyword evidence="3 6" id="KW-0378">Hydrolase</keyword>
<evidence type="ECO:0000259" key="5">
    <source>
        <dbReference type="Pfam" id="PF08386"/>
    </source>
</evidence>
<dbReference type="PANTHER" id="PTHR43248:SF29">
    <property type="entry name" value="TRIPEPTIDYL AMINOPEPTIDASE"/>
    <property type="match status" value="1"/>
</dbReference>
<dbReference type="Pfam" id="PF00561">
    <property type="entry name" value="Abhydrolase_1"/>
    <property type="match status" value="1"/>
</dbReference>
<dbReference type="AlphaFoldDB" id="A0A2P4UJN6"/>
<evidence type="ECO:0000259" key="4">
    <source>
        <dbReference type="Pfam" id="PF00561"/>
    </source>
</evidence>
<dbReference type="InterPro" id="IPR029058">
    <property type="entry name" value="AB_hydrolase_fold"/>
</dbReference>
<accession>A0A2P4UJN6</accession>
<protein>
    <submittedName>
        <fullName evidence="6">Tripeptidyl aminopeptidase</fullName>
        <ecNumber evidence="6">3.4.14.-</ecNumber>
    </submittedName>
</protein>
<proteinExistence type="inferred from homology"/>
<feature type="domain" description="Peptidase S33 tripeptidyl aminopeptidase-like C-terminal" evidence="5">
    <location>
        <begin position="376"/>
        <end position="476"/>
    </location>
</feature>
<evidence type="ECO:0000256" key="2">
    <source>
        <dbReference type="ARBA" id="ARBA00022729"/>
    </source>
</evidence>
<dbReference type="Pfam" id="PF08386">
    <property type="entry name" value="Abhydrolase_4"/>
    <property type="match status" value="1"/>
</dbReference>
<feature type="domain" description="AB hydrolase-1" evidence="4">
    <location>
        <begin position="55"/>
        <end position="209"/>
    </location>
</feature>